<dbReference type="OrthoDB" id="329835at2759"/>
<dbReference type="Proteomes" id="UP000019804">
    <property type="component" value="Unassembled WGS sequence"/>
</dbReference>
<dbReference type="GeneID" id="63697328"/>
<organism evidence="1 2">
    <name type="scientific">Aspergillus ruber (strain CBS 135680)</name>
    <dbReference type="NCBI Taxonomy" id="1388766"/>
    <lineage>
        <taxon>Eukaryota</taxon>
        <taxon>Fungi</taxon>
        <taxon>Dikarya</taxon>
        <taxon>Ascomycota</taxon>
        <taxon>Pezizomycotina</taxon>
        <taxon>Eurotiomycetes</taxon>
        <taxon>Eurotiomycetidae</taxon>
        <taxon>Eurotiales</taxon>
        <taxon>Aspergillaceae</taxon>
        <taxon>Aspergillus</taxon>
        <taxon>Aspergillus subgen. Aspergillus</taxon>
    </lineage>
</organism>
<dbReference type="EMBL" id="KK088428">
    <property type="protein sequence ID" value="EYE93991.1"/>
    <property type="molecule type" value="Genomic_DNA"/>
</dbReference>
<dbReference type="RefSeq" id="XP_040637679.1">
    <property type="nucleotide sequence ID" value="XM_040782204.1"/>
</dbReference>
<dbReference type="HOGENOM" id="CLU_2687388_0_0_1"/>
<proteinExistence type="predicted"/>
<evidence type="ECO:0000313" key="1">
    <source>
        <dbReference type="EMBL" id="EYE93991.1"/>
    </source>
</evidence>
<reference evidence="2" key="1">
    <citation type="journal article" date="2014" name="Nat. Commun.">
        <title>Genomic adaptations of the halophilic Dead Sea filamentous fungus Eurotium rubrum.</title>
        <authorList>
            <person name="Kis-Papo T."/>
            <person name="Weig A.R."/>
            <person name="Riley R."/>
            <person name="Persoh D."/>
            <person name="Salamov A."/>
            <person name="Sun H."/>
            <person name="Lipzen A."/>
            <person name="Wasser S.P."/>
            <person name="Rambold G."/>
            <person name="Grigoriev I.V."/>
            <person name="Nevo E."/>
        </authorList>
    </citation>
    <scope>NUCLEOTIDE SEQUENCE [LARGE SCALE GENOMIC DNA]</scope>
    <source>
        <strain evidence="2">CBS 135680</strain>
    </source>
</reference>
<protein>
    <submittedName>
        <fullName evidence="1">Uncharacterized protein</fullName>
    </submittedName>
</protein>
<name>A0A017SB01_ASPRC</name>
<evidence type="ECO:0000313" key="2">
    <source>
        <dbReference type="Proteomes" id="UP000019804"/>
    </source>
</evidence>
<accession>A0A017SB01</accession>
<dbReference type="AlphaFoldDB" id="A0A017SB01"/>
<sequence length="74" mass="8617">MLQKTDEKKSPARYVKDFLNDHLIRMACGGVIMDTERAQEWSSRLQTMGALEIEMVGKYVGAWRRWSFCIENSC</sequence>
<gene>
    <name evidence="1" type="ORF">EURHEDRAFT_413588</name>
</gene>
<keyword evidence="2" id="KW-1185">Reference proteome</keyword>